<proteinExistence type="predicted"/>
<gene>
    <name evidence="1" type="ordered locus">Mmah_0456</name>
</gene>
<protein>
    <recommendedName>
        <fullName evidence="3">CARDB domain-containing protein</fullName>
    </recommendedName>
</protein>
<sequence precursor="true">MRFMFKICSVLIIFIALLAIGCTGFDNEVVIVQTKGTSSFDFSKGVVYDIDVWVKNEGSSSHNARVTANLISNTDEIRDSLSKTITLQPGEKRNIEFTLDGESGVDYNYRCNVEQL</sequence>
<reference evidence="1 2" key="1">
    <citation type="submission" date="2010-03" db="EMBL/GenBank/DDBJ databases">
        <title>The complete genome of Methanohalophilus mahii DSM 5219.</title>
        <authorList>
            <consortium name="US DOE Joint Genome Institute (JGI-PGF)"/>
            <person name="Lucas S."/>
            <person name="Copeland A."/>
            <person name="Lapidus A."/>
            <person name="Glavina del Rio T."/>
            <person name="Dalin E."/>
            <person name="Tice H."/>
            <person name="Bruce D."/>
            <person name="Goodwin L."/>
            <person name="Pitluck S."/>
            <person name="Kyrpides N."/>
            <person name="Mavromatis K."/>
            <person name="Ivanova N."/>
            <person name="Lykidis A."/>
            <person name="Saunders E."/>
            <person name="Brettin T."/>
            <person name="Detter J.C."/>
            <person name="Han C."/>
            <person name="Land M."/>
            <person name="Hauser L."/>
            <person name="Markowitz V."/>
            <person name="Cheng J.-F."/>
            <person name="Hugenholtz P."/>
            <person name="Woyke T."/>
            <person name="Wu D."/>
            <person name="Spring S."/>
            <person name="Schneider S."/>
            <person name="Schroeder M."/>
            <person name="Klenk H.-P."/>
            <person name="Eisen J.A."/>
        </authorList>
    </citation>
    <scope>NUCLEOTIDE SEQUENCE [LARGE SCALE GENOMIC DNA]</scope>
    <source>
        <strain evidence="2">ATCC 35705 / DSM 5219 / SLP</strain>
    </source>
</reference>
<dbReference type="Proteomes" id="UP000001059">
    <property type="component" value="Chromosome"/>
</dbReference>
<dbReference type="HOGENOM" id="CLU_2091332_0_0_2"/>
<dbReference type="InterPro" id="IPR013783">
    <property type="entry name" value="Ig-like_fold"/>
</dbReference>
<keyword evidence="2" id="KW-1185">Reference proteome</keyword>
<dbReference type="KEGG" id="mmh:Mmah_0456"/>
<organism evidence="1 2">
    <name type="scientific">Methanohalophilus mahii (strain ATCC 35705 / DSM 5219 / SLP)</name>
    <dbReference type="NCBI Taxonomy" id="547558"/>
    <lineage>
        <taxon>Archaea</taxon>
        <taxon>Methanobacteriati</taxon>
        <taxon>Methanobacteriota</taxon>
        <taxon>Stenosarchaea group</taxon>
        <taxon>Methanomicrobia</taxon>
        <taxon>Methanosarcinales</taxon>
        <taxon>Methanosarcinaceae</taxon>
        <taxon>Methanohalophilus</taxon>
    </lineage>
</organism>
<dbReference type="SUPFAM" id="SSF49503">
    <property type="entry name" value="Cupredoxins"/>
    <property type="match status" value="1"/>
</dbReference>
<evidence type="ECO:0008006" key="3">
    <source>
        <dbReference type="Google" id="ProtNLM"/>
    </source>
</evidence>
<dbReference type="AlphaFoldDB" id="D5E9Y5"/>
<evidence type="ECO:0000313" key="2">
    <source>
        <dbReference type="Proteomes" id="UP000001059"/>
    </source>
</evidence>
<accession>D5E9Y5</accession>
<name>D5E9Y5_METMS</name>
<dbReference type="PROSITE" id="PS51257">
    <property type="entry name" value="PROKAR_LIPOPROTEIN"/>
    <property type="match status" value="1"/>
</dbReference>
<dbReference type="Gene3D" id="2.60.40.10">
    <property type="entry name" value="Immunoglobulins"/>
    <property type="match status" value="1"/>
</dbReference>
<evidence type="ECO:0000313" key="1">
    <source>
        <dbReference type="EMBL" id="ADE35986.1"/>
    </source>
</evidence>
<dbReference type="InterPro" id="IPR008972">
    <property type="entry name" value="Cupredoxin"/>
</dbReference>
<dbReference type="EMBL" id="CP001994">
    <property type="protein sequence ID" value="ADE35986.1"/>
    <property type="molecule type" value="Genomic_DNA"/>
</dbReference>